<dbReference type="InterPro" id="IPR052346">
    <property type="entry name" value="O-mannosyl-transferase_TMTC"/>
</dbReference>
<keyword evidence="1" id="KW-0677">Repeat</keyword>
<proteinExistence type="predicted"/>
<keyword evidence="5" id="KW-0812">Transmembrane</keyword>
<gene>
    <name evidence="7" type="ORF">COY32_01080</name>
</gene>
<dbReference type="AlphaFoldDB" id="A0A2M7TLA5"/>
<dbReference type="PROSITE" id="PS50293">
    <property type="entry name" value="TPR_REGION"/>
    <property type="match status" value="1"/>
</dbReference>
<dbReference type="Pfam" id="PF13414">
    <property type="entry name" value="TPR_11"/>
    <property type="match status" value="1"/>
</dbReference>
<evidence type="ECO:0000256" key="5">
    <source>
        <dbReference type="SAM" id="Phobius"/>
    </source>
</evidence>
<evidence type="ECO:0000256" key="2">
    <source>
        <dbReference type="ARBA" id="ARBA00022803"/>
    </source>
</evidence>
<feature type="region of interest" description="Disordered" evidence="4">
    <location>
        <begin position="1"/>
        <end position="46"/>
    </location>
</feature>
<organism evidence="7 8">
    <name type="scientific">candidate division WWE3 bacterium CG_4_10_14_0_2_um_filter_41_14</name>
    <dbReference type="NCBI Taxonomy" id="1975072"/>
    <lineage>
        <taxon>Bacteria</taxon>
        <taxon>Katanobacteria</taxon>
    </lineage>
</organism>
<feature type="repeat" description="TPR" evidence="3">
    <location>
        <begin position="482"/>
        <end position="515"/>
    </location>
</feature>
<dbReference type="SMART" id="SM00028">
    <property type="entry name" value="TPR"/>
    <property type="match status" value="3"/>
</dbReference>
<feature type="transmembrane region" description="Helical" evidence="5">
    <location>
        <begin position="350"/>
        <end position="366"/>
    </location>
</feature>
<dbReference type="Gene3D" id="1.25.40.10">
    <property type="entry name" value="Tetratricopeptide repeat domain"/>
    <property type="match status" value="1"/>
</dbReference>
<feature type="repeat" description="TPR" evidence="3">
    <location>
        <begin position="448"/>
        <end position="481"/>
    </location>
</feature>
<feature type="transmembrane region" description="Helical" evidence="5">
    <location>
        <begin position="56"/>
        <end position="76"/>
    </location>
</feature>
<dbReference type="InterPro" id="IPR019734">
    <property type="entry name" value="TPR_rpt"/>
</dbReference>
<name>A0A2M7TLA5_UNCKA</name>
<evidence type="ECO:0000256" key="4">
    <source>
        <dbReference type="SAM" id="MobiDB-lite"/>
    </source>
</evidence>
<dbReference type="PANTHER" id="PTHR44227">
    <property type="match status" value="1"/>
</dbReference>
<comment type="caution">
    <text evidence="7">The sequence shown here is derived from an EMBL/GenBank/DDBJ whole genome shotgun (WGS) entry which is preliminary data.</text>
</comment>
<keyword evidence="2 3" id="KW-0802">TPR repeat</keyword>
<dbReference type="Proteomes" id="UP000228920">
    <property type="component" value="Unassembled WGS sequence"/>
</dbReference>
<evidence type="ECO:0000256" key="1">
    <source>
        <dbReference type="ARBA" id="ARBA00022737"/>
    </source>
</evidence>
<feature type="transmembrane region" description="Helical" evidence="5">
    <location>
        <begin position="325"/>
        <end position="343"/>
    </location>
</feature>
<feature type="transmembrane region" description="Helical" evidence="5">
    <location>
        <begin position="381"/>
        <end position="399"/>
    </location>
</feature>
<feature type="transmembrane region" description="Helical" evidence="5">
    <location>
        <begin position="258"/>
        <end position="277"/>
    </location>
</feature>
<feature type="transmembrane region" description="Helical" evidence="5">
    <location>
        <begin position="298"/>
        <end position="319"/>
    </location>
</feature>
<dbReference type="PANTHER" id="PTHR44227:SF3">
    <property type="entry name" value="PROTEIN O-MANNOSYL-TRANSFERASE TMTC4"/>
    <property type="match status" value="1"/>
</dbReference>
<feature type="transmembrane region" description="Helical" evidence="5">
    <location>
        <begin position="191"/>
        <end position="209"/>
    </location>
</feature>
<evidence type="ECO:0000256" key="3">
    <source>
        <dbReference type="PROSITE-ProRule" id="PRU00339"/>
    </source>
</evidence>
<dbReference type="PROSITE" id="PS50005">
    <property type="entry name" value="TPR"/>
    <property type="match status" value="3"/>
</dbReference>
<dbReference type="InterPro" id="IPR038731">
    <property type="entry name" value="RgtA/B/C-like"/>
</dbReference>
<sequence length="595" mass="68996">MTPTWGLAPTRKTNKTTFGYNKPMSKKRRKKQHLNHVQPKPQNPPTEKMNFSPLKWILFLVFLLYLPTLFFDFTYFDDNTLILNNITFLRNLGNIFAAFQMDVFHLPQHSASYYRPLLTLSFMFDSIISNTSALFYHVTNIVIHLLSVSALFVLLKKLNYSPKIATGATLLFAVHPILTQAVAWIPGRNDSLAAFFVFTTFIFLIRYLEHKNPRDFWYYLFFTTCALFTKETAIIMGPIFFAYIFLFERQKLFAKETFLLAGGWIGSLLFWFVLRQFAIGSASGYTISTILQSGINNWPAVFLFIGKIILPINLSVLPIFADSNLWLGVFVTSCLLLITLLFSSKNWRRVAFGWLWFLAFLLPSFIRPNPDVIADFLEHRAYLPLFGIIIILAEIRIPFDVLKNKSVAKWTFGIIASLFALITLIHSFSFTNRLTFWEKAVATSPHAPLAHRNYGVMLYFDGRIDEAITQYNEALKLNPQEEMAHNNLGVIYMNNKKFEKAEKEYVAELENNPYYDNALFNLGLTYFQQEKFEKALDYWQQTIKINPGYSDAYNYTLMYYINQKDEQNVNEVLALMQKNGIPLRSDIQQQLQPTP</sequence>
<evidence type="ECO:0000313" key="7">
    <source>
        <dbReference type="EMBL" id="PIZ47823.1"/>
    </source>
</evidence>
<dbReference type="SUPFAM" id="SSF48452">
    <property type="entry name" value="TPR-like"/>
    <property type="match status" value="1"/>
</dbReference>
<feature type="transmembrane region" description="Helical" evidence="5">
    <location>
        <begin position="134"/>
        <end position="155"/>
    </location>
</feature>
<evidence type="ECO:0000259" key="6">
    <source>
        <dbReference type="Pfam" id="PF13231"/>
    </source>
</evidence>
<protein>
    <recommendedName>
        <fullName evidence="6">Glycosyltransferase RgtA/B/C/D-like domain-containing protein</fullName>
    </recommendedName>
</protein>
<dbReference type="Pfam" id="PF00515">
    <property type="entry name" value="TPR_1"/>
    <property type="match status" value="1"/>
</dbReference>
<feature type="compositionally biased region" description="Basic residues" evidence="4">
    <location>
        <begin position="24"/>
        <end position="34"/>
    </location>
</feature>
<feature type="domain" description="Glycosyltransferase RgtA/B/C/D-like" evidence="6">
    <location>
        <begin position="138"/>
        <end position="270"/>
    </location>
</feature>
<keyword evidence="5" id="KW-0472">Membrane</keyword>
<dbReference type="EMBL" id="PFNL01000027">
    <property type="protein sequence ID" value="PIZ47823.1"/>
    <property type="molecule type" value="Genomic_DNA"/>
</dbReference>
<feature type="transmembrane region" description="Helical" evidence="5">
    <location>
        <begin position="167"/>
        <end position="185"/>
    </location>
</feature>
<feature type="transmembrane region" description="Helical" evidence="5">
    <location>
        <begin position="411"/>
        <end position="430"/>
    </location>
</feature>
<feature type="repeat" description="TPR" evidence="3">
    <location>
        <begin position="516"/>
        <end position="549"/>
    </location>
</feature>
<feature type="transmembrane region" description="Helical" evidence="5">
    <location>
        <begin position="216"/>
        <end position="246"/>
    </location>
</feature>
<dbReference type="Pfam" id="PF13231">
    <property type="entry name" value="PMT_2"/>
    <property type="match status" value="1"/>
</dbReference>
<dbReference type="InterPro" id="IPR011990">
    <property type="entry name" value="TPR-like_helical_dom_sf"/>
</dbReference>
<reference evidence="8" key="1">
    <citation type="submission" date="2017-09" db="EMBL/GenBank/DDBJ databases">
        <title>Depth-based differentiation of microbial function through sediment-hosted aquifers and enrichment of novel symbionts in the deep terrestrial subsurface.</title>
        <authorList>
            <person name="Probst A.J."/>
            <person name="Ladd B."/>
            <person name="Jarett J.K."/>
            <person name="Geller-Mcgrath D.E."/>
            <person name="Sieber C.M.K."/>
            <person name="Emerson J.B."/>
            <person name="Anantharaman K."/>
            <person name="Thomas B.C."/>
            <person name="Malmstrom R."/>
            <person name="Stieglmeier M."/>
            <person name="Klingl A."/>
            <person name="Woyke T."/>
            <person name="Ryan C.M."/>
            <person name="Banfield J.F."/>
        </authorList>
    </citation>
    <scope>NUCLEOTIDE SEQUENCE [LARGE SCALE GENOMIC DNA]</scope>
</reference>
<evidence type="ECO:0000313" key="8">
    <source>
        <dbReference type="Proteomes" id="UP000228920"/>
    </source>
</evidence>
<keyword evidence="5" id="KW-1133">Transmembrane helix</keyword>
<accession>A0A2M7TLA5</accession>